<feature type="transmembrane region" description="Helical" evidence="1">
    <location>
        <begin position="109"/>
        <end position="130"/>
    </location>
</feature>
<accession>A0A3L8PP53</accession>
<keyword evidence="1" id="KW-0472">Membrane</keyword>
<keyword evidence="3" id="KW-1185">Reference proteome</keyword>
<evidence type="ECO:0000313" key="3">
    <source>
        <dbReference type="Proteomes" id="UP000282515"/>
    </source>
</evidence>
<feature type="transmembrane region" description="Helical" evidence="1">
    <location>
        <begin position="150"/>
        <end position="167"/>
    </location>
</feature>
<evidence type="ECO:0000313" key="2">
    <source>
        <dbReference type="EMBL" id="RLV57205.1"/>
    </source>
</evidence>
<dbReference type="RefSeq" id="WP_121792614.1">
    <property type="nucleotide sequence ID" value="NZ_RDBF01000001.1"/>
</dbReference>
<dbReference type="Proteomes" id="UP000282515">
    <property type="component" value="Unassembled WGS sequence"/>
</dbReference>
<keyword evidence="1" id="KW-1133">Transmembrane helix</keyword>
<organism evidence="2 3">
    <name type="scientific">Aeromicrobium phragmitis</name>
    <dbReference type="NCBI Taxonomy" id="2478914"/>
    <lineage>
        <taxon>Bacteria</taxon>
        <taxon>Bacillati</taxon>
        <taxon>Actinomycetota</taxon>
        <taxon>Actinomycetes</taxon>
        <taxon>Propionibacteriales</taxon>
        <taxon>Nocardioidaceae</taxon>
        <taxon>Aeromicrobium</taxon>
    </lineage>
</organism>
<gene>
    <name evidence="2" type="ORF">D9V41_00690</name>
</gene>
<name>A0A3L8PP53_9ACTN</name>
<sequence>MADREQLRPFGRWDVLWRGVYEHGEFAVDVDFFDFGEKIRLYRDGRLLDEKRSPARFELDGGRRVEAAMSLMGMKYVRMVDPTGARTTFQPTQGTGEERRARFERSHPTASRVIAALAWTILVVALVTQIPELLNLLGRLTEWGVPTFDLPTWLNTTLGVGGLVAGLDRALRMKYNPWLDG</sequence>
<dbReference type="OrthoDB" id="2716688at2"/>
<reference evidence="2 3" key="1">
    <citation type="submission" date="2018-10" db="EMBL/GenBank/DDBJ databases">
        <title>Aeromicrobium sp. 9W16Y-2 whole genome shotgun sequence.</title>
        <authorList>
            <person name="Li F."/>
        </authorList>
    </citation>
    <scope>NUCLEOTIDE SEQUENCE [LARGE SCALE GENOMIC DNA]</scope>
    <source>
        <strain evidence="2 3">9W16Y-2</strain>
    </source>
</reference>
<proteinExistence type="predicted"/>
<protein>
    <submittedName>
        <fullName evidence="2">Uncharacterized protein</fullName>
    </submittedName>
</protein>
<comment type="caution">
    <text evidence="2">The sequence shown here is derived from an EMBL/GenBank/DDBJ whole genome shotgun (WGS) entry which is preliminary data.</text>
</comment>
<dbReference type="AlphaFoldDB" id="A0A3L8PP53"/>
<evidence type="ECO:0000256" key="1">
    <source>
        <dbReference type="SAM" id="Phobius"/>
    </source>
</evidence>
<keyword evidence="1" id="KW-0812">Transmembrane</keyword>
<dbReference type="EMBL" id="RDBF01000001">
    <property type="protein sequence ID" value="RLV57205.1"/>
    <property type="molecule type" value="Genomic_DNA"/>
</dbReference>